<feature type="region of interest" description="Disordered" evidence="1">
    <location>
        <begin position="1"/>
        <end position="92"/>
    </location>
</feature>
<proteinExistence type="predicted"/>
<feature type="compositionally biased region" description="Low complexity" evidence="1">
    <location>
        <begin position="45"/>
        <end position="55"/>
    </location>
</feature>
<dbReference type="KEGG" id="pxu:106126144"/>
<dbReference type="Proteomes" id="UP000694872">
    <property type="component" value="Unplaced"/>
</dbReference>
<name>A0AAJ6ZTS1_PAPXU</name>
<feature type="compositionally biased region" description="Polar residues" evidence="1">
    <location>
        <begin position="255"/>
        <end position="264"/>
    </location>
</feature>
<evidence type="ECO:0000313" key="2">
    <source>
        <dbReference type="RefSeq" id="XP_013179078.1"/>
    </source>
</evidence>
<dbReference type="GeneID" id="106126144"/>
<dbReference type="AlphaFoldDB" id="A0AAJ6ZTS1"/>
<feature type="compositionally biased region" description="Polar residues" evidence="1">
    <location>
        <begin position="67"/>
        <end position="88"/>
    </location>
</feature>
<evidence type="ECO:0000256" key="1">
    <source>
        <dbReference type="SAM" id="MobiDB-lite"/>
    </source>
</evidence>
<feature type="region of interest" description="Disordered" evidence="1">
    <location>
        <begin position="229"/>
        <end position="267"/>
    </location>
</feature>
<accession>A0AAJ6ZTS1</accession>
<organism evidence="2">
    <name type="scientific">Papilio xuthus</name>
    <name type="common">Asian swallowtail butterfly</name>
    <dbReference type="NCBI Taxonomy" id="66420"/>
    <lineage>
        <taxon>Eukaryota</taxon>
        <taxon>Metazoa</taxon>
        <taxon>Ecdysozoa</taxon>
        <taxon>Arthropoda</taxon>
        <taxon>Hexapoda</taxon>
        <taxon>Insecta</taxon>
        <taxon>Pterygota</taxon>
        <taxon>Neoptera</taxon>
        <taxon>Endopterygota</taxon>
        <taxon>Lepidoptera</taxon>
        <taxon>Glossata</taxon>
        <taxon>Ditrysia</taxon>
        <taxon>Papilionoidea</taxon>
        <taxon>Papilionidae</taxon>
        <taxon>Papilioninae</taxon>
        <taxon>Papilio</taxon>
    </lineage>
</organism>
<sequence>MPSSKKMVKDIKKGGMDGLIGKSSSKKSSNILDYGKKQTNKVSVKTTTMNQTTKKSTTENFHGKIGSTVTATNPKQNKNNFATSASTNNDKKYSTNIFGEKAGSSKNHGLSTLVSQPTPVADKNYVSSYKDAKNKKSSITFGIIWLPTKRRNKLKDNLKNVDGRDRSKERTPSMYNLISDRPIDKIETSKERDLFPSGTLKMAPPVYFRENNSEQSLGLNHLYHEKYDDQHEREGNEAGVSNTSVNGAKEDISNEETNTNNNPQCKGEDVVDKVNMMRRQSLSKEQTPDSGTEKEECIVVWLHYMLQCSDCCIM</sequence>
<dbReference type="RefSeq" id="XP_013179078.1">
    <property type="nucleotide sequence ID" value="XM_013323624.1"/>
</dbReference>
<gene>
    <name evidence="2" type="primary">LOC106126144</name>
</gene>
<reference evidence="2" key="1">
    <citation type="submission" date="2025-08" db="UniProtKB">
        <authorList>
            <consortium name="RefSeq"/>
        </authorList>
    </citation>
    <scope>IDENTIFICATION</scope>
</reference>
<protein>
    <submittedName>
        <fullName evidence="2">Uncharacterized protein LOC106126144</fullName>
    </submittedName>
</protein>